<evidence type="ECO:0000313" key="2">
    <source>
        <dbReference type="EMBL" id="KMZ63337.1"/>
    </source>
</evidence>
<evidence type="ECO:0008006" key="4">
    <source>
        <dbReference type="Google" id="ProtNLM"/>
    </source>
</evidence>
<keyword evidence="3" id="KW-1185">Reference proteome</keyword>
<reference evidence="3" key="1">
    <citation type="journal article" date="2016" name="Nature">
        <title>The genome of the seagrass Zostera marina reveals angiosperm adaptation to the sea.</title>
        <authorList>
            <person name="Olsen J.L."/>
            <person name="Rouze P."/>
            <person name="Verhelst B."/>
            <person name="Lin Y.-C."/>
            <person name="Bayer T."/>
            <person name="Collen J."/>
            <person name="Dattolo E."/>
            <person name="De Paoli E."/>
            <person name="Dittami S."/>
            <person name="Maumus F."/>
            <person name="Michel G."/>
            <person name="Kersting A."/>
            <person name="Lauritano C."/>
            <person name="Lohaus R."/>
            <person name="Toepel M."/>
            <person name="Tonon T."/>
            <person name="Vanneste K."/>
            <person name="Amirebrahimi M."/>
            <person name="Brakel J."/>
            <person name="Bostroem C."/>
            <person name="Chovatia M."/>
            <person name="Grimwood J."/>
            <person name="Jenkins J.W."/>
            <person name="Jueterbock A."/>
            <person name="Mraz A."/>
            <person name="Stam W.T."/>
            <person name="Tice H."/>
            <person name="Bornberg-Bauer E."/>
            <person name="Green P.J."/>
            <person name="Pearson G.A."/>
            <person name="Procaccini G."/>
            <person name="Duarte C.M."/>
            <person name="Schmutz J."/>
            <person name="Reusch T.B.H."/>
            <person name="Van de Peer Y."/>
        </authorList>
    </citation>
    <scope>NUCLEOTIDE SEQUENCE [LARGE SCALE GENOMIC DNA]</scope>
    <source>
        <strain evidence="3">cv. Finnish</strain>
    </source>
</reference>
<feature type="signal peptide" evidence="1">
    <location>
        <begin position="1"/>
        <end position="25"/>
    </location>
</feature>
<dbReference type="Proteomes" id="UP000036987">
    <property type="component" value="Unassembled WGS sequence"/>
</dbReference>
<protein>
    <recommendedName>
        <fullName evidence="4">Transmembrane protein</fullName>
    </recommendedName>
</protein>
<proteinExistence type="predicted"/>
<gene>
    <name evidence="2" type="ORF">ZOSMA_415G00110</name>
</gene>
<feature type="chain" id="PRO_5005527651" description="Transmembrane protein" evidence="1">
    <location>
        <begin position="26"/>
        <end position="107"/>
    </location>
</feature>
<name>A0A0K9P520_ZOSMR</name>
<organism evidence="2 3">
    <name type="scientific">Zostera marina</name>
    <name type="common">Eelgrass</name>
    <dbReference type="NCBI Taxonomy" id="29655"/>
    <lineage>
        <taxon>Eukaryota</taxon>
        <taxon>Viridiplantae</taxon>
        <taxon>Streptophyta</taxon>
        <taxon>Embryophyta</taxon>
        <taxon>Tracheophyta</taxon>
        <taxon>Spermatophyta</taxon>
        <taxon>Magnoliopsida</taxon>
        <taxon>Liliopsida</taxon>
        <taxon>Zosteraceae</taxon>
        <taxon>Zostera</taxon>
    </lineage>
</organism>
<dbReference type="PROSITE" id="PS51257">
    <property type="entry name" value="PROKAR_LIPOPROTEIN"/>
    <property type="match status" value="1"/>
</dbReference>
<comment type="caution">
    <text evidence="2">The sequence shown here is derived from an EMBL/GenBank/DDBJ whole genome shotgun (WGS) entry which is preliminary data.</text>
</comment>
<keyword evidence="1" id="KW-0732">Signal</keyword>
<sequence length="107" mass="11159">MGSKPSLILVCLILVVSCVLPLAVGRAFPAAQKEKPECNGNGDEKIKADLPMANVPSRHSDSAVSDGGFYAATHPRYIPGADDTLVPNPGYEVAFPHFPPSIGGGFP</sequence>
<dbReference type="AlphaFoldDB" id="A0A0K9P520"/>
<evidence type="ECO:0000313" key="3">
    <source>
        <dbReference type="Proteomes" id="UP000036987"/>
    </source>
</evidence>
<accession>A0A0K9P520</accession>
<evidence type="ECO:0000256" key="1">
    <source>
        <dbReference type="SAM" id="SignalP"/>
    </source>
</evidence>
<dbReference type="OrthoDB" id="1931827at2759"/>
<dbReference type="EMBL" id="LFYR01001248">
    <property type="protein sequence ID" value="KMZ63337.1"/>
    <property type="molecule type" value="Genomic_DNA"/>
</dbReference>